<name>A0A382ULB1_9ZZZZ</name>
<evidence type="ECO:0000313" key="1">
    <source>
        <dbReference type="EMBL" id="SVD34488.1"/>
    </source>
</evidence>
<evidence type="ECO:0008006" key="2">
    <source>
        <dbReference type="Google" id="ProtNLM"/>
    </source>
</evidence>
<sequence>MNEDQKYFFDVTGYLVLEDLLTHDHCEQLVEATNRIAETPAAQLPKGVSHSTPSPNEIGVGDLTSADPIFANLIDLPPVIDILKAIINPQLRLEISYARIRRRGYAGLEMHGGGDGVDPIFSYHHFNGQIYSAHTVVAFNLTDVSEEEGGFVCIPGSHKANFSLPLDRRG</sequence>
<accession>A0A382ULB1</accession>
<feature type="non-terminal residue" evidence="1">
    <location>
        <position position="170"/>
    </location>
</feature>
<reference evidence="1" key="1">
    <citation type="submission" date="2018-05" db="EMBL/GenBank/DDBJ databases">
        <authorList>
            <person name="Lanie J.A."/>
            <person name="Ng W.-L."/>
            <person name="Kazmierczak K.M."/>
            <person name="Andrzejewski T.M."/>
            <person name="Davidsen T.M."/>
            <person name="Wayne K.J."/>
            <person name="Tettelin H."/>
            <person name="Glass J.I."/>
            <person name="Rusch D."/>
            <person name="Podicherti R."/>
            <person name="Tsui H.-C.T."/>
            <person name="Winkler M.E."/>
        </authorList>
    </citation>
    <scope>NUCLEOTIDE SEQUENCE</scope>
</reference>
<dbReference type="AlphaFoldDB" id="A0A382ULB1"/>
<organism evidence="1">
    <name type="scientific">marine metagenome</name>
    <dbReference type="NCBI Taxonomy" id="408172"/>
    <lineage>
        <taxon>unclassified sequences</taxon>
        <taxon>metagenomes</taxon>
        <taxon>ecological metagenomes</taxon>
    </lineage>
</organism>
<dbReference type="Pfam" id="PF05721">
    <property type="entry name" value="PhyH"/>
    <property type="match status" value="1"/>
</dbReference>
<gene>
    <name evidence="1" type="ORF">METZ01_LOCUS387342</name>
</gene>
<dbReference type="EMBL" id="UINC01144770">
    <property type="protein sequence ID" value="SVD34488.1"/>
    <property type="molecule type" value="Genomic_DNA"/>
</dbReference>
<proteinExistence type="predicted"/>
<dbReference type="Gene3D" id="2.60.120.620">
    <property type="entry name" value="q2cbj1_9rhob like domain"/>
    <property type="match status" value="1"/>
</dbReference>
<dbReference type="SUPFAM" id="SSF51197">
    <property type="entry name" value="Clavaminate synthase-like"/>
    <property type="match status" value="1"/>
</dbReference>
<dbReference type="InterPro" id="IPR008775">
    <property type="entry name" value="Phytyl_CoA_dOase-like"/>
</dbReference>
<protein>
    <recommendedName>
        <fullName evidence="2">Phytanoyl-CoA dioxygenase family protein</fullName>
    </recommendedName>
</protein>